<keyword evidence="2" id="KW-1185">Reference proteome</keyword>
<evidence type="ECO:0000313" key="2">
    <source>
        <dbReference type="Proteomes" id="UP000614261"/>
    </source>
</evidence>
<accession>A0ABQ1JSQ9</accession>
<dbReference type="Proteomes" id="UP000614261">
    <property type="component" value="Unassembled WGS sequence"/>
</dbReference>
<name>A0ABQ1JSQ9_9SPHN</name>
<evidence type="ECO:0000313" key="1">
    <source>
        <dbReference type="EMBL" id="GGB75887.1"/>
    </source>
</evidence>
<proteinExistence type="predicted"/>
<comment type="caution">
    <text evidence="1">The sequence shown here is derived from an EMBL/GenBank/DDBJ whole genome shotgun (WGS) entry which is preliminary data.</text>
</comment>
<protein>
    <recommendedName>
        <fullName evidence="3">PBP domain-containing protein</fullName>
    </recommendedName>
</protein>
<reference evidence="2" key="1">
    <citation type="journal article" date="2019" name="Int. J. Syst. Evol. Microbiol.">
        <title>The Global Catalogue of Microorganisms (GCM) 10K type strain sequencing project: providing services to taxonomists for standard genome sequencing and annotation.</title>
        <authorList>
            <consortium name="The Broad Institute Genomics Platform"/>
            <consortium name="The Broad Institute Genome Sequencing Center for Infectious Disease"/>
            <person name="Wu L."/>
            <person name="Ma J."/>
        </authorList>
    </citation>
    <scope>NUCLEOTIDE SEQUENCE [LARGE SCALE GENOMIC DNA]</scope>
    <source>
        <strain evidence="2">CGMCC 1.12851</strain>
    </source>
</reference>
<evidence type="ECO:0008006" key="3">
    <source>
        <dbReference type="Google" id="ProtNLM"/>
    </source>
</evidence>
<organism evidence="1 2">
    <name type="scientific">Blastomonas aquatica</name>
    <dbReference type="NCBI Taxonomy" id="1510276"/>
    <lineage>
        <taxon>Bacteria</taxon>
        <taxon>Pseudomonadati</taxon>
        <taxon>Pseudomonadota</taxon>
        <taxon>Alphaproteobacteria</taxon>
        <taxon>Sphingomonadales</taxon>
        <taxon>Sphingomonadaceae</taxon>
        <taxon>Blastomonas</taxon>
    </lineage>
</organism>
<dbReference type="EMBL" id="BMGD01000009">
    <property type="protein sequence ID" value="GGB75887.1"/>
    <property type="molecule type" value="Genomic_DNA"/>
</dbReference>
<sequence length="127" mass="13936">MVPFRLENPGEIPAFSNFMRETSDKHQMQFYDRSTDTHQELTSLAAGNENVPLNDRTVNIGAQHGDDFSFGAGNLGMPTDQIVIGFNGEDLKAAHAFADFAVEKLSTRWNVKEVASGKGAFPLTNCD</sequence>
<gene>
    <name evidence="1" type="ORF">GCM10010833_33900</name>
</gene>